<keyword evidence="4" id="KW-1185">Reference proteome</keyword>
<proteinExistence type="predicted"/>
<evidence type="ECO:0000313" key="4">
    <source>
        <dbReference type="Proteomes" id="UP000335636"/>
    </source>
</evidence>
<protein>
    <submittedName>
        <fullName evidence="3">Uncharacterized protein</fullName>
    </submittedName>
</protein>
<reference evidence="3 4" key="1">
    <citation type="submission" date="2019-04" db="EMBL/GenBank/DDBJ databases">
        <authorList>
            <person name="Alioto T."/>
            <person name="Alioto T."/>
        </authorList>
    </citation>
    <scope>NUCLEOTIDE SEQUENCE [LARGE SCALE GENOMIC DNA]</scope>
</reference>
<reference evidence="2" key="2">
    <citation type="submission" date="2020-08" db="EMBL/GenBank/DDBJ databases">
        <authorList>
            <person name="Shumante A."/>
            <person name="Zimin A.V."/>
            <person name="Puiu D."/>
            <person name="Salzberg S.L."/>
        </authorList>
    </citation>
    <scope>NUCLEOTIDE SEQUENCE</scope>
    <source>
        <strain evidence="2">WC2-LM</strain>
        <tissue evidence="2">Liver</tissue>
    </source>
</reference>
<feature type="region of interest" description="Disordered" evidence="1">
    <location>
        <begin position="1"/>
        <end position="21"/>
    </location>
</feature>
<sequence length="112" mass="12120">MSRSAQAVPVPGPTGLTSKQMLNHPASCPSLLDGSQMWQGHGSHYLDHRTHAMGPLQLSQYLVLILSPSPLRHCWGGMKGGVDREPGPGGETPGALLFFTFTEVIRDNIQPY</sequence>
<gene>
    <name evidence="2" type="ORF">GHT09_017041</name>
    <name evidence="3" type="ORF">MONAX_5E012917</name>
</gene>
<organism evidence="3 4">
    <name type="scientific">Marmota monax</name>
    <name type="common">Woodchuck</name>
    <dbReference type="NCBI Taxonomy" id="9995"/>
    <lineage>
        <taxon>Eukaryota</taxon>
        <taxon>Metazoa</taxon>
        <taxon>Chordata</taxon>
        <taxon>Craniata</taxon>
        <taxon>Vertebrata</taxon>
        <taxon>Euteleostomi</taxon>
        <taxon>Mammalia</taxon>
        <taxon>Eutheria</taxon>
        <taxon>Euarchontoglires</taxon>
        <taxon>Glires</taxon>
        <taxon>Rodentia</taxon>
        <taxon>Sciuromorpha</taxon>
        <taxon>Sciuridae</taxon>
        <taxon>Xerinae</taxon>
        <taxon>Marmotini</taxon>
        <taxon>Marmota</taxon>
    </lineage>
</organism>
<dbReference type="AlphaFoldDB" id="A0A5E4AWC1"/>
<evidence type="ECO:0000313" key="3">
    <source>
        <dbReference type="EMBL" id="VTJ61708.1"/>
    </source>
</evidence>
<evidence type="ECO:0000313" key="2">
    <source>
        <dbReference type="EMBL" id="KAF7471973.1"/>
    </source>
</evidence>
<dbReference type="Proteomes" id="UP000662637">
    <property type="component" value="Unassembled WGS sequence"/>
</dbReference>
<dbReference type="EMBL" id="CABDUW010000180">
    <property type="protein sequence ID" value="VTJ61708.1"/>
    <property type="molecule type" value="Genomic_DNA"/>
</dbReference>
<dbReference type="EMBL" id="WJEC01006666">
    <property type="protein sequence ID" value="KAF7471973.1"/>
    <property type="molecule type" value="Genomic_DNA"/>
</dbReference>
<name>A0A5E4AWC1_MARMO</name>
<evidence type="ECO:0000256" key="1">
    <source>
        <dbReference type="SAM" id="MobiDB-lite"/>
    </source>
</evidence>
<accession>A0A5E4AWC1</accession>
<dbReference type="Proteomes" id="UP000335636">
    <property type="component" value="Unassembled WGS sequence"/>
</dbReference>